<dbReference type="NCBIfam" id="TIGR01484">
    <property type="entry name" value="HAD-SF-IIB"/>
    <property type="match status" value="1"/>
</dbReference>
<dbReference type="RefSeq" id="WP_013134020.1">
    <property type="nucleotide sequence ID" value="NC_014166.1"/>
</dbReference>
<dbReference type="EMBL" id="CP001999">
    <property type="protein sequence ID" value="ADG91875.1"/>
    <property type="molecule type" value="Genomic_DNA"/>
</dbReference>
<dbReference type="SFLD" id="SFLDS00003">
    <property type="entry name" value="Haloacid_Dehalogenase"/>
    <property type="match status" value="1"/>
</dbReference>
<dbReference type="PANTHER" id="PTHR10000">
    <property type="entry name" value="PHOSPHOSERINE PHOSPHATASE"/>
    <property type="match status" value="1"/>
</dbReference>
<dbReference type="KEGG" id="ant:Arnit_0209"/>
<keyword evidence="1" id="KW-0479">Metal-binding</keyword>
<dbReference type="GO" id="GO:0000287">
    <property type="term" value="F:magnesium ion binding"/>
    <property type="evidence" value="ECO:0007669"/>
    <property type="project" value="TreeGrafter"/>
</dbReference>
<dbReference type="Gene3D" id="3.40.50.1000">
    <property type="entry name" value="HAD superfamily/HAD-like"/>
    <property type="match status" value="1"/>
</dbReference>
<evidence type="ECO:0000313" key="5">
    <source>
        <dbReference type="Proteomes" id="UP000000939"/>
    </source>
</evidence>
<dbReference type="Pfam" id="PF08282">
    <property type="entry name" value="Hydrolase_3"/>
    <property type="match status" value="1"/>
</dbReference>
<dbReference type="SFLD" id="SFLDG01142">
    <property type="entry name" value="C2.B.2:_Mannosyl-3-phosphoglyc"/>
    <property type="match status" value="1"/>
</dbReference>
<dbReference type="HOGENOM" id="CLU_063016_0_0_7"/>
<dbReference type="SUPFAM" id="SSF56784">
    <property type="entry name" value="HAD-like"/>
    <property type="match status" value="1"/>
</dbReference>
<dbReference type="STRING" id="572480.Arnit_0209"/>
<protein>
    <submittedName>
        <fullName evidence="4">Mannosyl-3-phosphoglycerate phosphatase family</fullName>
    </submittedName>
</protein>
<evidence type="ECO:0000256" key="3">
    <source>
        <dbReference type="ARBA" id="ARBA00022842"/>
    </source>
</evidence>
<dbReference type="InterPro" id="IPR006379">
    <property type="entry name" value="HAD-SF_hydro_IIB"/>
</dbReference>
<dbReference type="eggNOG" id="COG3769">
    <property type="taxonomic scope" value="Bacteria"/>
</dbReference>
<dbReference type="Gene3D" id="3.30.980.20">
    <property type="entry name" value="Putative mannosyl-3-phosphoglycerate phosphatase, domain 2"/>
    <property type="match status" value="1"/>
</dbReference>
<organism evidence="4 5">
    <name type="scientific">Arcobacter nitrofigilis (strain ATCC 33309 / DSM 7299 / CCUG 15893 / LMG 7604 / NCTC 12251 / CI)</name>
    <name type="common">Campylobacter nitrofigilis</name>
    <dbReference type="NCBI Taxonomy" id="572480"/>
    <lineage>
        <taxon>Bacteria</taxon>
        <taxon>Pseudomonadati</taxon>
        <taxon>Campylobacterota</taxon>
        <taxon>Epsilonproteobacteria</taxon>
        <taxon>Campylobacterales</taxon>
        <taxon>Arcobacteraceae</taxon>
        <taxon>Arcobacter</taxon>
    </lineage>
</organism>
<accession>D5V4E2</accession>
<reference evidence="4 5" key="1">
    <citation type="journal article" date="2010" name="Stand. Genomic Sci.">
        <title>Complete genome sequence of Arcobacter nitrofigilis type strain (CI).</title>
        <authorList>
            <person name="Pati A."/>
            <person name="Gronow S."/>
            <person name="Lapidus A."/>
            <person name="Copeland A."/>
            <person name="Glavina Del Rio T."/>
            <person name="Nolan M."/>
            <person name="Lucas S."/>
            <person name="Tice H."/>
            <person name="Cheng J.F."/>
            <person name="Han C."/>
            <person name="Chertkov O."/>
            <person name="Bruce D."/>
            <person name="Tapia R."/>
            <person name="Goodwin L."/>
            <person name="Pitluck S."/>
            <person name="Liolios K."/>
            <person name="Ivanova N."/>
            <person name="Mavromatis K."/>
            <person name="Chen A."/>
            <person name="Palaniappan K."/>
            <person name="Land M."/>
            <person name="Hauser L."/>
            <person name="Chang Y.J."/>
            <person name="Jeffries C.D."/>
            <person name="Detter J.C."/>
            <person name="Rohde M."/>
            <person name="Goker M."/>
            <person name="Bristow J."/>
            <person name="Eisen J.A."/>
            <person name="Markowitz V."/>
            <person name="Hugenholtz P."/>
            <person name="Klenk H.P."/>
            <person name="Kyrpides N.C."/>
        </authorList>
    </citation>
    <scope>NUCLEOTIDE SEQUENCE [LARGE SCALE GENOMIC DNA]</scope>
    <source>
        <strain evidence="5">ATCC 33309 / DSM 7299 / CCUG 15893 / LMG 7604 / NCTC 12251 / CI</strain>
    </source>
</reference>
<dbReference type="GO" id="GO:0050531">
    <property type="term" value="F:mannosyl-3-phosphoglycerate phosphatase activity"/>
    <property type="evidence" value="ECO:0007669"/>
    <property type="project" value="InterPro"/>
</dbReference>
<dbReference type="InterPro" id="IPR006381">
    <property type="entry name" value="HAD-SF-IIB-MPGP"/>
</dbReference>
<dbReference type="GO" id="GO:0051479">
    <property type="term" value="P:mannosylglycerate biosynthetic process"/>
    <property type="evidence" value="ECO:0007669"/>
    <property type="project" value="InterPro"/>
</dbReference>
<dbReference type="InterPro" id="IPR036412">
    <property type="entry name" value="HAD-like_sf"/>
</dbReference>
<dbReference type="AlphaFoldDB" id="D5V4E2"/>
<keyword evidence="2" id="KW-0378">Hydrolase</keyword>
<dbReference type="OrthoDB" id="193379at2"/>
<gene>
    <name evidence="4" type="ordered locus">Arnit_0209</name>
</gene>
<dbReference type="InterPro" id="IPR023214">
    <property type="entry name" value="HAD_sf"/>
</dbReference>
<sequence>MLPKDTKTDYLIFTDLDGTLLDHKTYDFNEAKEILEYISEQKIPLIIVTSKTKDEVIELQKRLGISYPFIIENGAGIFIPKEKSFELISLGKSYETTITSFKKYSKEFPIKGFHEMSDEEVSLYTGLSKDKSNKAKKRTFSEPFILKDEMNIEKLKQLVLEDGFDVVKGGRFYHLITFGQDKAKAVIEMKKYYENLYNKSFKTIALGDGENDITMLKCVDIPILIKKYDGSFINCKINNLIKSRFIGPKGWNDSLKGVLNVK</sequence>
<name>D5V4E2_ARCNC</name>
<dbReference type="SFLD" id="SFLDG01140">
    <property type="entry name" value="C2.B:_Phosphomannomutase_and_P"/>
    <property type="match status" value="1"/>
</dbReference>
<dbReference type="NCBIfam" id="TIGR01486">
    <property type="entry name" value="HAD-SF-IIB-MPGP"/>
    <property type="match status" value="1"/>
</dbReference>
<proteinExistence type="predicted"/>
<evidence type="ECO:0000256" key="1">
    <source>
        <dbReference type="ARBA" id="ARBA00022723"/>
    </source>
</evidence>
<dbReference type="PANTHER" id="PTHR10000:SF8">
    <property type="entry name" value="HAD SUPERFAMILY HYDROLASE-LIKE, TYPE 3"/>
    <property type="match status" value="1"/>
</dbReference>
<dbReference type="GO" id="GO:0005829">
    <property type="term" value="C:cytosol"/>
    <property type="evidence" value="ECO:0007669"/>
    <property type="project" value="TreeGrafter"/>
</dbReference>
<keyword evidence="5" id="KW-1185">Reference proteome</keyword>
<evidence type="ECO:0000313" key="4">
    <source>
        <dbReference type="EMBL" id="ADG91875.1"/>
    </source>
</evidence>
<keyword evidence="3" id="KW-0460">Magnesium</keyword>
<dbReference type="Proteomes" id="UP000000939">
    <property type="component" value="Chromosome"/>
</dbReference>
<evidence type="ECO:0000256" key="2">
    <source>
        <dbReference type="ARBA" id="ARBA00022801"/>
    </source>
</evidence>